<dbReference type="Pfam" id="PF21993">
    <property type="entry name" value="TetR_C_13_2"/>
    <property type="match status" value="1"/>
</dbReference>
<evidence type="ECO:0000313" key="6">
    <source>
        <dbReference type="EMBL" id="ALG15361.1"/>
    </source>
</evidence>
<dbReference type="PRINTS" id="PR00455">
    <property type="entry name" value="HTHTETR"/>
</dbReference>
<dbReference type="PANTHER" id="PTHR47506">
    <property type="entry name" value="TRANSCRIPTIONAL REGULATORY PROTEIN"/>
    <property type="match status" value="1"/>
</dbReference>
<dbReference type="GO" id="GO:0003677">
    <property type="term" value="F:DNA binding"/>
    <property type="evidence" value="ECO:0007669"/>
    <property type="project" value="UniProtKB-UniRule"/>
</dbReference>
<dbReference type="PANTHER" id="PTHR47506:SF3">
    <property type="entry name" value="HTH-TYPE TRANSCRIPTIONAL REGULATOR LMRA"/>
    <property type="match status" value="1"/>
</dbReference>
<keyword evidence="3" id="KW-0804">Transcription</keyword>
<reference evidence="6 7" key="1">
    <citation type="submission" date="2015-07" db="EMBL/GenBank/DDBJ databases">
        <title>Genome sequencing of Kibdelosporangium phytohabitans.</title>
        <authorList>
            <person name="Qin S."/>
            <person name="Xing K."/>
        </authorList>
    </citation>
    <scope>NUCLEOTIDE SEQUENCE [LARGE SCALE GENOMIC DNA]</scope>
    <source>
        <strain evidence="6 7">KLBMP1111</strain>
    </source>
</reference>
<dbReference type="InterPro" id="IPR036271">
    <property type="entry name" value="Tet_transcr_reg_TetR-rel_C_sf"/>
</dbReference>
<dbReference type="SUPFAM" id="SSF48498">
    <property type="entry name" value="Tetracyclin repressor-like, C-terminal domain"/>
    <property type="match status" value="1"/>
</dbReference>
<dbReference type="InterPro" id="IPR054156">
    <property type="entry name" value="YxaF_TetR_C"/>
</dbReference>
<evidence type="ECO:0000259" key="5">
    <source>
        <dbReference type="PROSITE" id="PS50977"/>
    </source>
</evidence>
<keyword evidence="7" id="KW-1185">Reference proteome</keyword>
<feature type="domain" description="HTH tetR-type" evidence="5">
    <location>
        <begin position="1"/>
        <end position="55"/>
    </location>
</feature>
<name>A0A0N9I8T8_9PSEU</name>
<dbReference type="PROSITE" id="PS50977">
    <property type="entry name" value="HTH_TETR_2"/>
    <property type="match status" value="1"/>
</dbReference>
<organism evidence="6 7">
    <name type="scientific">Kibdelosporangium phytohabitans</name>
    <dbReference type="NCBI Taxonomy" id="860235"/>
    <lineage>
        <taxon>Bacteria</taxon>
        <taxon>Bacillati</taxon>
        <taxon>Actinomycetota</taxon>
        <taxon>Actinomycetes</taxon>
        <taxon>Pseudonocardiales</taxon>
        <taxon>Pseudonocardiaceae</taxon>
        <taxon>Kibdelosporangium</taxon>
    </lineage>
</organism>
<dbReference type="InterPro" id="IPR009057">
    <property type="entry name" value="Homeodomain-like_sf"/>
</dbReference>
<dbReference type="Proteomes" id="UP000063699">
    <property type="component" value="Chromosome"/>
</dbReference>
<evidence type="ECO:0000256" key="3">
    <source>
        <dbReference type="ARBA" id="ARBA00023163"/>
    </source>
</evidence>
<dbReference type="Gene3D" id="1.10.357.10">
    <property type="entry name" value="Tetracycline Repressor, domain 2"/>
    <property type="match status" value="1"/>
</dbReference>
<gene>
    <name evidence="6" type="ORF">AOZ06_37770</name>
</gene>
<protein>
    <submittedName>
        <fullName evidence="6">TetR family transcriptional regulator</fullName>
    </submittedName>
</protein>
<dbReference type="Pfam" id="PF00440">
    <property type="entry name" value="TetR_N"/>
    <property type="match status" value="1"/>
</dbReference>
<dbReference type="STRING" id="860235.AOZ06_37770"/>
<keyword evidence="2 4" id="KW-0238">DNA-binding</keyword>
<feature type="DNA-binding region" description="H-T-H motif" evidence="4">
    <location>
        <begin position="18"/>
        <end position="37"/>
    </location>
</feature>
<accession>A0A0N9I8T8</accession>
<keyword evidence="1" id="KW-0805">Transcription regulation</keyword>
<dbReference type="InterPro" id="IPR001647">
    <property type="entry name" value="HTH_TetR"/>
</dbReference>
<dbReference type="SUPFAM" id="SSF46689">
    <property type="entry name" value="Homeodomain-like"/>
    <property type="match status" value="1"/>
</dbReference>
<evidence type="ECO:0000256" key="2">
    <source>
        <dbReference type="ARBA" id="ARBA00023125"/>
    </source>
</evidence>
<evidence type="ECO:0000256" key="4">
    <source>
        <dbReference type="PROSITE-ProRule" id="PRU00335"/>
    </source>
</evidence>
<proteinExistence type="predicted"/>
<evidence type="ECO:0000256" key="1">
    <source>
        <dbReference type="ARBA" id="ARBA00023015"/>
    </source>
</evidence>
<dbReference type="KEGG" id="kphy:AOZ06_37770"/>
<dbReference type="EMBL" id="CP012752">
    <property type="protein sequence ID" value="ALG15361.1"/>
    <property type="molecule type" value="Genomic_DNA"/>
</dbReference>
<sequence>MIHSAVRLLRERGYSGMGFREVVKHSGAPRGSIYHHFPGGKAQLGVEAIGEFGTFVRDVIVAVAAAHPGDPVGALRAFIGAWRQIVEAENYHAGCPVVAVGIEEHEDAPQLMEAVVAAFDQWRTALAELLTSAGVPESRATTMATTAIAATEGAVIMCRARRDMRPLDEVAAELELGLRSALNPP</sequence>
<evidence type="ECO:0000313" key="7">
    <source>
        <dbReference type="Proteomes" id="UP000063699"/>
    </source>
</evidence>
<dbReference type="AlphaFoldDB" id="A0A0N9I8T8"/>